<keyword evidence="1" id="KW-0677">Repeat</keyword>
<feature type="domain" description="Nephrocystin 3-like N-terminal" evidence="2">
    <location>
        <begin position="46"/>
        <end position="232"/>
    </location>
</feature>
<proteinExistence type="predicted"/>
<dbReference type="InterPro" id="IPR056693">
    <property type="entry name" value="DUF7791"/>
</dbReference>
<feature type="domain" description="DUF7791" evidence="3">
    <location>
        <begin position="353"/>
        <end position="461"/>
    </location>
</feature>
<dbReference type="Pfam" id="PF25053">
    <property type="entry name" value="DUF7791"/>
    <property type="match status" value="1"/>
</dbReference>
<dbReference type="PANTHER" id="PTHR10039:SF5">
    <property type="entry name" value="NACHT DOMAIN-CONTAINING PROTEIN"/>
    <property type="match status" value="1"/>
</dbReference>
<evidence type="ECO:0000256" key="1">
    <source>
        <dbReference type="ARBA" id="ARBA00022737"/>
    </source>
</evidence>
<dbReference type="InterPro" id="IPR056884">
    <property type="entry name" value="NPHP3-like_N"/>
</dbReference>
<evidence type="ECO:0008006" key="6">
    <source>
        <dbReference type="Google" id="ProtNLM"/>
    </source>
</evidence>
<evidence type="ECO:0000259" key="3">
    <source>
        <dbReference type="Pfam" id="PF25053"/>
    </source>
</evidence>
<name>A0AAE0DMU3_9LECA</name>
<evidence type="ECO:0000259" key="2">
    <source>
        <dbReference type="Pfam" id="PF24883"/>
    </source>
</evidence>
<protein>
    <recommendedName>
        <fullName evidence="6">NACHT domain-containing protein</fullName>
    </recommendedName>
</protein>
<dbReference type="SUPFAM" id="SSF52540">
    <property type="entry name" value="P-loop containing nucleoside triphosphate hydrolases"/>
    <property type="match status" value="1"/>
</dbReference>
<dbReference type="Proteomes" id="UP001276659">
    <property type="component" value="Unassembled WGS sequence"/>
</dbReference>
<dbReference type="Gene3D" id="3.40.50.300">
    <property type="entry name" value="P-loop containing nucleotide triphosphate hydrolases"/>
    <property type="match status" value="1"/>
</dbReference>
<comment type="caution">
    <text evidence="4">The sequence shown here is derived from an EMBL/GenBank/DDBJ whole genome shotgun (WGS) entry which is preliminary data.</text>
</comment>
<dbReference type="InterPro" id="IPR027417">
    <property type="entry name" value="P-loop_NTPase"/>
</dbReference>
<accession>A0AAE0DMU3</accession>
<dbReference type="AlphaFoldDB" id="A0AAE0DMU3"/>
<organism evidence="4 5">
    <name type="scientific">Lepraria neglecta</name>
    <dbReference type="NCBI Taxonomy" id="209136"/>
    <lineage>
        <taxon>Eukaryota</taxon>
        <taxon>Fungi</taxon>
        <taxon>Dikarya</taxon>
        <taxon>Ascomycota</taxon>
        <taxon>Pezizomycotina</taxon>
        <taxon>Lecanoromycetes</taxon>
        <taxon>OSLEUM clade</taxon>
        <taxon>Lecanoromycetidae</taxon>
        <taxon>Lecanorales</taxon>
        <taxon>Lecanorineae</taxon>
        <taxon>Stereocaulaceae</taxon>
        <taxon>Lepraria</taxon>
    </lineage>
</organism>
<sequence>MQSVIEAPSLPDGLIFDERYQDCLTSLNYAEARNRIEEVETAYEETYDWVFDRQLGFYDWLEDKHPSNMYWIRGKPGSGKSTLMKFIMHHSLTCKLLERYHKSSWVIAGYFFHDRGTVVQKSAQGFLQELLYQLLRQRKGLFPSIYPQLLRLDETRNLKGPKGLAEAWTIGELKESLLRIVSKSTSDMNVCLFVDALDEHDGNHQDLLSILSRLTQLTNNPFFRLRLCLAGRPENVFKDAFHTLPGFSIHDFTTDGIRLYAEGRMRTEVKGEFTDEGAEQLSGLIGDIVKMADGIFLWVRLVVDELVEGLCEGDSAEELRELLSTIPTEVEDLYTRAIRRTRRISLLTLTKQREEAYIMFQIAIHARQSFSIYLFLAATLFLTTGRRTYPDLQRLSLDQMERRLNSRSAGLLDAPGRPISQDQPVHFIHQTVKEFMVTGKGGRLISENLSGKPQDSANTLILRYIINVLAHFNPHPFDSVVFSSEHMFAIDNFRYYAHKIEFDEGKRVSAHLEPAMLLGTDSEQHHILLRMISHIDKDHGREWEDTLANMQDRLQSRLLVFYVVCHLPLSLTQCVLSCKADVSEEISGLLLKSALFYTVVNHSPEASRTLQALLESGIGANLSQRAFYELESNVEHHLSIAETQSLLNNRILELWAELRAETHRVTNAPEASN</sequence>
<dbReference type="EMBL" id="JASNWA010000004">
    <property type="protein sequence ID" value="KAK3175963.1"/>
    <property type="molecule type" value="Genomic_DNA"/>
</dbReference>
<dbReference type="Pfam" id="PF24883">
    <property type="entry name" value="NPHP3_N"/>
    <property type="match status" value="1"/>
</dbReference>
<reference evidence="4" key="1">
    <citation type="submission" date="2022-11" db="EMBL/GenBank/DDBJ databases">
        <title>Chromosomal genome sequence assembly and mating type (MAT) locus characterization of the leprose asexual lichenized fungus Lepraria neglecta (Nyl.) Erichsen.</title>
        <authorList>
            <person name="Allen J.L."/>
            <person name="Pfeffer B."/>
        </authorList>
    </citation>
    <scope>NUCLEOTIDE SEQUENCE</scope>
    <source>
        <strain evidence="4">Allen 5258</strain>
    </source>
</reference>
<gene>
    <name evidence="4" type="ORF">OEA41_007285</name>
</gene>
<evidence type="ECO:0000313" key="5">
    <source>
        <dbReference type="Proteomes" id="UP001276659"/>
    </source>
</evidence>
<evidence type="ECO:0000313" key="4">
    <source>
        <dbReference type="EMBL" id="KAK3175963.1"/>
    </source>
</evidence>
<dbReference type="PANTHER" id="PTHR10039">
    <property type="entry name" value="AMELOGENIN"/>
    <property type="match status" value="1"/>
</dbReference>
<keyword evidence="5" id="KW-1185">Reference proteome</keyword>